<dbReference type="RefSeq" id="WP_083713047.1">
    <property type="nucleotide sequence ID" value="NZ_CP019082.1"/>
</dbReference>
<dbReference type="Proteomes" id="UP000186309">
    <property type="component" value="Chromosome"/>
</dbReference>
<dbReference type="InterPro" id="IPR032033">
    <property type="entry name" value="Cytochrome_P460"/>
</dbReference>
<dbReference type="AlphaFoldDB" id="A0A1U7CT36"/>
<feature type="chain" id="PRO_5013341453" description="Cytochrome P460 domain-containing protein" evidence="2">
    <location>
        <begin position="34"/>
        <end position="207"/>
    </location>
</feature>
<protein>
    <recommendedName>
        <fullName evidence="3">Cytochrome P460 domain-containing protein</fullName>
    </recommendedName>
</protein>
<dbReference type="InterPro" id="IPR038142">
    <property type="entry name" value="Cytochrome_P460_sp"/>
</dbReference>
<evidence type="ECO:0000313" key="4">
    <source>
        <dbReference type="EMBL" id="APW62059.1"/>
    </source>
</evidence>
<dbReference type="Pfam" id="PF16694">
    <property type="entry name" value="Cytochrome_P460"/>
    <property type="match status" value="1"/>
</dbReference>
<dbReference type="CDD" id="cd20751">
    <property type="entry name" value="cyt_P460_Ne-like"/>
    <property type="match status" value="1"/>
</dbReference>
<dbReference type="KEGG" id="pbor:BSF38_03591"/>
<proteinExistence type="predicted"/>
<feature type="signal peptide" evidence="2">
    <location>
        <begin position="1"/>
        <end position="33"/>
    </location>
</feature>
<evidence type="ECO:0000256" key="1">
    <source>
        <dbReference type="SAM" id="MobiDB-lite"/>
    </source>
</evidence>
<gene>
    <name evidence="4" type="ORF">BSF38_03591</name>
</gene>
<evidence type="ECO:0000313" key="5">
    <source>
        <dbReference type="Proteomes" id="UP000186309"/>
    </source>
</evidence>
<feature type="compositionally biased region" description="Basic and acidic residues" evidence="1">
    <location>
        <begin position="68"/>
        <end position="82"/>
    </location>
</feature>
<reference evidence="5" key="1">
    <citation type="submission" date="2016-12" db="EMBL/GenBank/DDBJ databases">
        <title>Comparative genomics of four Isosphaeraceae planctomycetes: a common pool of plasmids and glycoside hydrolase genes.</title>
        <authorList>
            <person name="Ivanova A."/>
        </authorList>
    </citation>
    <scope>NUCLEOTIDE SEQUENCE [LARGE SCALE GENOMIC DNA]</scope>
    <source>
        <strain evidence="5">PX4</strain>
    </source>
</reference>
<accession>A0A1U7CT36</accession>
<dbReference type="Gene3D" id="3.50.70.20">
    <property type="entry name" value="Cytochrome P460"/>
    <property type="match status" value="1"/>
</dbReference>
<keyword evidence="5" id="KW-1185">Reference proteome</keyword>
<evidence type="ECO:0000259" key="3">
    <source>
        <dbReference type="Pfam" id="PF16694"/>
    </source>
</evidence>
<evidence type="ECO:0000256" key="2">
    <source>
        <dbReference type="SAM" id="SignalP"/>
    </source>
</evidence>
<organism evidence="4 5">
    <name type="scientific">Paludisphaera borealis</name>
    <dbReference type="NCBI Taxonomy" id="1387353"/>
    <lineage>
        <taxon>Bacteria</taxon>
        <taxon>Pseudomonadati</taxon>
        <taxon>Planctomycetota</taxon>
        <taxon>Planctomycetia</taxon>
        <taxon>Isosphaerales</taxon>
        <taxon>Isosphaeraceae</taxon>
        <taxon>Paludisphaera</taxon>
    </lineage>
</organism>
<feature type="region of interest" description="Disordered" evidence="1">
    <location>
        <begin position="65"/>
        <end position="86"/>
    </location>
</feature>
<name>A0A1U7CT36_9BACT</name>
<sequence length="207" mass="22778">MRTIRRSCIATAMVSAAAVIALGALRAEPPSSAATKPTYNANGELVAPEGFRSWVFVGADLGPSYRSNPDEPAKQGKPEHDATVGGNFHNVYINPESYRAYRETGEFPDPTMLVLEVFRGETRDAKGVLERGWFEGKRVGVEVAVKDKNRPGGGVPWAYYDFRLDDKSKPSTPTAAKPDASCYQCHLKHASVDNVWVQFYPTLRDPE</sequence>
<dbReference type="OrthoDB" id="511546at2"/>
<feature type="domain" description="Cytochrome P460" evidence="3">
    <location>
        <begin position="48"/>
        <end position="196"/>
    </location>
</feature>
<dbReference type="EMBL" id="CP019082">
    <property type="protein sequence ID" value="APW62059.1"/>
    <property type="molecule type" value="Genomic_DNA"/>
</dbReference>
<keyword evidence="2" id="KW-0732">Signal</keyword>